<gene>
    <name evidence="1" type="ORF">LCGC14_2523540</name>
</gene>
<dbReference type="InterPro" id="IPR044925">
    <property type="entry name" value="His-Me_finger_sf"/>
</dbReference>
<evidence type="ECO:0000313" key="1">
    <source>
        <dbReference type="EMBL" id="KKL13658.1"/>
    </source>
</evidence>
<feature type="non-terminal residue" evidence="1">
    <location>
        <position position="1"/>
    </location>
</feature>
<protein>
    <recommendedName>
        <fullName evidence="2">Recombination endonuclease VII</fullName>
    </recommendedName>
</protein>
<dbReference type="Gene3D" id="3.40.1800.10">
    <property type="entry name" value="His-Me finger endonucleases"/>
    <property type="match status" value="1"/>
</dbReference>
<organism evidence="1">
    <name type="scientific">marine sediment metagenome</name>
    <dbReference type="NCBI Taxonomy" id="412755"/>
    <lineage>
        <taxon>unclassified sequences</taxon>
        <taxon>metagenomes</taxon>
        <taxon>ecological metagenomes</taxon>
    </lineage>
</organism>
<name>A0A0F9DNY6_9ZZZZ</name>
<dbReference type="InterPro" id="IPR004211">
    <property type="entry name" value="Endonuclease_7"/>
</dbReference>
<reference evidence="1" key="1">
    <citation type="journal article" date="2015" name="Nature">
        <title>Complex archaea that bridge the gap between prokaryotes and eukaryotes.</title>
        <authorList>
            <person name="Spang A."/>
            <person name="Saw J.H."/>
            <person name="Jorgensen S.L."/>
            <person name="Zaremba-Niedzwiedzka K."/>
            <person name="Martijn J."/>
            <person name="Lind A.E."/>
            <person name="van Eijk R."/>
            <person name="Schleper C."/>
            <person name="Guy L."/>
            <person name="Ettema T.J."/>
        </authorList>
    </citation>
    <scope>NUCLEOTIDE SEQUENCE</scope>
</reference>
<dbReference type="AlphaFoldDB" id="A0A0F9DNY6"/>
<accession>A0A0F9DNY6</accession>
<dbReference type="Pfam" id="PF02945">
    <property type="entry name" value="Endonuclease_7"/>
    <property type="match status" value="1"/>
</dbReference>
<dbReference type="SUPFAM" id="SSF54060">
    <property type="entry name" value="His-Me finger endonucleases"/>
    <property type="match status" value="1"/>
</dbReference>
<dbReference type="EMBL" id="LAZR01040770">
    <property type="protein sequence ID" value="KKL13658.1"/>
    <property type="molecule type" value="Genomic_DNA"/>
</dbReference>
<comment type="caution">
    <text evidence="1">The sequence shown here is derived from an EMBL/GenBank/DDBJ whole genome shotgun (WGS) entry which is preliminary data.</text>
</comment>
<dbReference type="InterPro" id="IPR038563">
    <property type="entry name" value="Endonuclease_7_sf"/>
</dbReference>
<sequence length="101" mass="11412">EYNLAHPEISRKINLKKKYGITQEHYNLMFEQQGGVCLVCGKPETATYKESVKCLAVDHNHQINKIRGLLCQRCNTALGLLNENPVVIKSLLEYIINANNG</sequence>
<proteinExistence type="predicted"/>
<evidence type="ECO:0008006" key="2">
    <source>
        <dbReference type="Google" id="ProtNLM"/>
    </source>
</evidence>